<dbReference type="Proteomes" id="UP000198923">
    <property type="component" value="Unassembled WGS sequence"/>
</dbReference>
<sequence length="464" mass="51827">MDPLKALADAERKPYWLDNPAGPEPLRRLFDTTSADLVVVGGGFSGLWTALMAKERDPSLDVVLLEGRRIGWAASGRNGGFCTATLTHGLANGLDRWPEEIATLERLGRENLDEIETTLQRYGVECGFERTGELHVATEQWQLDALTEHVDIARELGQDLVVLDGPQVRAEVDSPTYVGGQWDRGGCAMLDPARLAWGLREVCLSLGVRIYEHTPVRSLRDDGVVIELRTPHGAVRAAKVALGTGVFPPLLRRLRHFVVPVYDYALMTEPLTAARLARVGWRNRQGIGDSAHQFHYYRLTEDNRILWGGYDAVYYNGGAIRREYDQRDETFTTLSEHFFSTFPQLDDIRFTHRWGGVIDTCSRFSAFYGTAHEGRLAYAVGYTGMGVGPTRFGANVMLDLLSGEPTERTALQMVRGKPIPFPPEPVRSGVIQFTRWSIAQADAHSGRRNLWLRTLDRLGLGFDS</sequence>
<proteinExistence type="predicted"/>
<gene>
    <name evidence="2" type="ORF">SAMN05421505_105257</name>
</gene>
<evidence type="ECO:0000313" key="2">
    <source>
        <dbReference type="EMBL" id="SDG58712.1"/>
    </source>
</evidence>
<evidence type="ECO:0000313" key="3">
    <source>
        <dbReference type="Proteomes" id="UP000198923"/>
    </source>
</evidence>
<dbReference type="SUPFAM" id="SSF51905">
    <property type="entry name" value="FAD/NAD(P)-binding domain"/>
    <property type="match status" value="1"/>
</dbReference>
<reference evidence="2 3" key="1">
    <citation type="submission" date="2016-10" db="EMBL/GenBank/DDBJ databases">
        <authorList>
            <person name="de Groot N.N."/>
        </authorList>
    </citation>
    <scope>NUCLEOTIDE SEQUENCE [LARGE SCALE GENOMIC DNA]</scope>
    <source>
        <strain evidence="2 3">CPCC 201354</strain>
    </source>
</reference>
<feature type="domain" description="FAD dependent oxidoreductase" evidence="1">
    <location>
        <begin position="36"/>
        <end position="389"/>
    </location>
</feature>
<organism evidence="2 3">
    <name type="scientific">Sinosporangium album</name>
    <dbReference type="NCBI Taxonomy" id="504805"/>
    <lineage>
        <taxon>Bacteria</taxon>
        <taxon>Bacillati</taxon>
        <taxon>Actinomycetota</taxon>
        <taxon>Actinomycetes</taxon>
        <taxon>Streptosporangiales</taxon>
        <taxon>Streptosporangiaceae</taxon>
        <taxon>Sinosporangium</taxon>
    </lineage>
</organism>
<dbReference type="AlphaFoldDB" id="A0A1G7VFV5"/>
<dbReference type="STRING" id="504805.SAMN05421505_105257"/>
<dbReference type="PANTHER" id="PTHR13847:SF281">
    <property type="entry name" value="FAD DEPENDENT OXIDOREDUCTASE DOMAIN-CONTAINING PROTEIN"/>
    <property type="match status" value="1"/>
</dbReference>
<dbReference type="Pfam" id="PF01266">
    <property type="entry name" value="DAO"/>
    <property type="match status" value="1"/>
</dbReference>
<dbReference type="RefSeq" id="WP_093169652.1">
    <property type="nucleotide sequence ID" value="NZ_FNCN01000005.1"/>
</dbReference>
<dbReference type="InterPro" id="IPR036188">
    <property type="entry name" value="FAD/NAD-bd_sf"/>
</dbReference>
<dbReference type="InterPro" id="IPR006076">
    <property type="entry name" value="FAD-dep_OxRdtase"/>
</dbReference>
<dbReference type="GO" id="GO:0005737">
    <property type="term" value="C:cytoplasm"/>
    <property type="evidence" value="ECO:0007669"/>
    <property type="project" value="TreeGrafter"/>
</dbReference>
<evidence type="ECO:0000259" key="1">
    <source>
        <dbReference type="Pfam" id="PF01266"/>
    </source>
</evidence>
<dbReference type="Gene3D" id="3.30.9.10">
    <property type="entry name" value="D-Amino Acid Oxidase, subunit A, domain 2"/>
    <property type="match status" value="1"/>
</dbReference>
<dbReference type="Gene3D" id="3.50.50.60">
    <property type="entry name" value="FAD/NAD(P)-binding domain"/>
    <property type="match status" value="1"/>
</dbReference>
<dbReference type="PANTHER" id="PTHR13847">
    <property type="entry name" value="SARCOSINE DEHYDROGENASE-RELATED"/>
    <property type="match status" value="1"/>
</dbReference>
<dbReference type="EMBL" id="FNCN01000005">
    <property type="protein sequence ID" value="SDG58712.1"/>
    <property type="molecule type" value="Genomic_DNA"/>
</dbReference>
<dbReference type="OrthoDB" id="9805852at2"/>
<accession>A0A1G7VFV5</accession>
<protein>
    <submittedName>
        <fullName evidence="2">Glycine/D-amino acid oxidase</fullName>
    </submittedName>
</protein>
<keyword evidence="3" id="KW-1185">Reference proteome</keyword>
<name>A0A1G7VFV5_9ACTN</name>